<accession>A0AAD1ZMX9</accession>
<evidence type="ECO:0000256" key="1">
    <source>
        <dbReference type="ARBA" id="ARBA00022552"/>
    </source>
</evidence>
<keyword evidence="3" id="KW-1185">Reference proteome</keyword>
<dbReference type="InterPro" id="IPR050082">
    <property type="entry name" value="RNA_methyltr_RlmE"/>
</dbReference>
<name>A0AAD1ZMX9_9LAMI</name>
<dbReference type="GO" id="GO:0008650">
    <property type="term" value="F:rRNA (uridine-2'-O-)-methyltransferase activity"/>
    <property type="evidence" value="ECO:0007669"/>
    <property type="project" value="TreeGrafter"/>
</dbReference>
<reference evidence="2" key="1">
    <citation type="submission" date="2023-05" db="EMBL/GenBank/DDBJ databases">
        <authorList>
            <person name="Huff M."/>
        </authorList>
    </citation>
    <scope>NUCLEOTIDE SEQUENCE</scope>
</reference>
<dbReference type="EMBL" id="OU503047">
    <property type="protein sequence ID" value="CAI9772733.1"/>
    <property type="molecule type" value="Genomic_DNA"/>
</dbReference>
<keyword evidence="1" id="KW-0698">rRNA processing</keyword>
<gene>
    <name evidence="2" type="ORF">FPE_LOCUS20163</name>
</gene>
<proteinExistence type="predicted"/>
<evidence type="ECO:0000313" key="3">
    <source>
        <dbReference type="Proteomes" id="UP000834106"/>
    </source>
</evidence>
<sequence length="200" mass="22636">MGKVRGKCRLDKYYHLANEHGHGYRAAWKLVQLDSMFGFLRSAVEKMPVESLAISVDLDPIRPICDAISVHDDITQDSVERWLRNSCEATNQNTLVIDSVKLATELLAPKGTFVTKVRGKCRLDKYYHVATEHGHGSRAAWMLVQLDSMFGFLHSAVEKMPVGSLAIRVDLDSIRPICDAISVHDDITQDSIERWLRNSW</sequence>
<evidence type="ECO:0000313" key="2">
    <source>
        <dbReference type="EMBL" id="CAI9772733.1"/>
    </source>
</evidence>
<organism evidence="2 3">
    <name type="scientific">Fraxinus pennsylvanica</name>
    <dbReference type="NCBI Taxonomy" id="56036"/>
    <lineage>
        <taxon>Eukaryota</taxon>
        <taxon>Viridiplantae</taxon>
        <taxon>Streptophyta</taxon>
        <taxon>Embryophyta</taxon>
        <taxon>Tracheophyta</taxon>
        <taxon>Spermatophyta</taxon>
        <taxon>Magnoliopsida</taxon>
        <taxon>eudicotyledons</taxon>
        <taxon>Gunneridae</taxon>
        <taxon>Pentapetalae</taxon>
        <taxon>asterids</taxon>
        <taxon>lamiids</taxon>
        <taxon>Lamiales</taxon>
        <taxon>Oleaceae</taxon>
        <taxon>Oleeae</taxon>
        <taxon>Fraxinus</taxon>
    </lineage>
</organism>
<dbReference type="GO" id="GO:0016435">
    <property type="term" value="F:rRNA (guanine) methyltransferase activity"/>
    <property type="evidence" value="ECO:0007669"/>
    <property type="project" value="TreeGrafter"/>
</dbReference>
<dbReference type="PANTHER" id="PTHR10920:SF13">
    <property type="entry name" value="PRE-RRNA 2'-O-RIBOSE RNA METHYLTRANSFERASE FTSJ3"/>
    <property type="match status" value="1"/>
</dbReference>
<dbReference type="GO" id="GO:0000463">
    <property type="term" value="P:maturation of LSU-rRNA from tricistronic rRNA transcript (SSU-rRNA, 5.8S rRNA, LSU-rRNA)"/>
    <property type="evidence" value="ECO:0007669"/>
    <property type="project" value="TreeGrafter"/>
</dbReference>
<dbReference type="AlphaFoldDB" id="A0AAD1ZMX9"/>
<dbReference type="GO" id="GO:0000466">
    <property type="term" value="P:maturation of 5.8S rRNA from tricistronic rRNA transcript (SSU-rRNA, 5.8S rRNA, LSU-rRNA)"/>
    <property type="evidence" value="ECO:0007669"/>
    <property type="project" value="TreeGrafter"/>
</dbReference>
<protein>
    <submittedName>
        <fullName evidence="2">Uncharacterized protein</fullName>
    </submittedName>
</protein>
<dbReference type="GO" id="GO:0005730">
    <property type="term" value="C:nucleolus"/>
    <property type="evidence" value="ECO:0007669"/>
    <property type="project" value="TreeGrafter"/>
</dbReference>
<dbReference type="GO" id="GO:0030687">
    <property type="term" value="C:preribosome, large subunit precursor"/>
    <property type="evidence" value="ECO:0007669"/>
    <property type="project" value="TreeGrafter"/>
</dbReference>
<dbReference type="PANTHER" id="PTHR10920">
    <property type="entry name" value="RIBOSOMAL RNA METHYLTRANSFERASE"/>
    <property type="match status" value="1"/>
</dbReference>
<dbReference type="Proteomes" id="UP000834106">
    <property type="component" value="Chromosome 12"/>
</dbReference>